<accession>E3HNN2</accession>
<dbReference type="EMBL" id="CP002287">
    <property type="protein sequence ID" value="ADP17071.1"/>
    <property type="molecule type" value="Genomic_DNA"/>
</dbReference>
<gene>
    <name evidence="2" type="ordered locus">AXYL_03751</name>
</gene>
<dbReference type="HOGENOM" id="CLU_2131810_0_0_4"/>
<dbReference type="eggNOG" id="ENOG503019C">
    <property type="taxonomic scope" value="Bacteria"/>
</dbReference>
<dbReference type="STRING" id="762376.AXYL_03751"/>
<dbReference type="Proteomes" id="UP000006876">
    <property type="component" value="Chromosome"/>
</dbReference>
<reference evidence="2 3" key="1">
    <citation type="journal article" date="2011" name="J. Bacteriol.">
        <title>Complete genome sequence of the haloaromatic acid-degrading bacterium Achromobacter xylosoxidans A8.</title>
        <authorList>
            <person name="Strnad H."/>
            <person name="Ridl J."/>
            <person name="Paces J."/>
            <person name="Kolar M."/>
            <person name="Vlcek C."/>
            <person name="Paces V."/>
        </authorList>
    </citation>
    <scope>NUCLEOTIDE SEQUENCE [LARGE SCALE GENOMIC DNA]</scope>
    <source>
        <strain evidence="2 3">A8</strain>
    </source>
</reference>
<dbReference type="RefSeq" id="WP_013394385.1">
    <property type="nucleotide sequence ID" value="NC_014640.1"/>
</dbReference>
<dbReference type="PATRIC" id="fig|762376.5.peg.3773"/>
<dbReference type="KEGG" id="axy:AXYL_03751"/>
<feature type="chain" id="PRO_5003171335" evidence="1">
    <location>
        <begin position="28"/>
        <end position="116"/>
    </location>
</feature>
<proteinExistence type="predicted"/>
<feature type="signal peptide" evidence="1">
    <location>
        <begin position="1"/>
        <end position="27"/>
    </location>
</feature>
<evidence type="ECO:0000313" key="2">
    <source>
        <dbReference type="EMBL" id="ADP17071.1"/>
    </source>
</evidence>
<dbReference type="PROSITE" id="PS51257">
    <property type="entry name" value="PROKAR_LIPOPROTEIN"/>
    <property type="match status" value="1"/>
</dbReference>
<evidence type="ECO:0000256" key="1">
    <source>
        <dbReference type="SAM" id="SignalP"/>
    </source>
</evidence>
<organism evidence="2 3">
    <name type="scientific">Achromobacter xylosoxidans (strain A8)</name>
    <dbReference type="NCBI Taxonomy" id="762376"/>
    <lineage>
        <taxon>Bacteria</taxon>
        <taxon>Pseudomonadati</taxon>
        <taxon>Pseudomonadota</taxon>
        <taxon>Betaproteobacteria</taxon>
        <taxon>Burkholderiales</taxon>
        <taxon>Alcaligenaceae</taxon>
        <taxon>Achromobacter</taxon>
    </lineage>
</organism>
<keyword evidence="2" id="KW-0449">Lipoprotein</keyword>
<name>E3HNN2_ACHXA</name>
<keyword evidence="1" id="KW-0732">Signal</keyword>
<dbReference type="AlphaFoldDB" id="E3HNN2"/>
<evidence type="ECO:0000313" key="3">
    <source>
        <dbReference type="Proteomes" id="UP000006876"/>
    </source>
</evidence>
<sequence>MSTRFKKAGLVLAVAVAFSLPLMQGCASSQPEDPRVVAAEVDKPFTDWMNQLLGQVEANPNYRRIPLDTKAQQDQFLVWLHDAYRHRITKQEFTSRVTSQYPGHQNEAAFVASKLP</sequence>
<protein>
    <submittedName>
        <fullName evidence="2">Putative lipoprotein 10</fullName>
    </submittedName>
</protein>
<dbReference type="OrthoDB" id="8641552at2"/>